<reference evidence="2 3" key="1">
    <citation type="submission" date="2016-10" db="EMBL/GenBank/DDBJ databases">
        <authorList>
            <person name="de Groot N.N."/>
        </authorList>
    </citation>
    <scope>NUCLEOTIDE SEQUENCE [LARGE SCALE GENOMIC DNA]</scope>
    <source>
        <strain evidence="2 3">CGMCC 1.11156</strain>
    </source>
</reference>
<dbReference type="AlphaFoldDB" id="A0A1I3IJ90"/>
<feature type="region of interest" description="Disordered" evidence="1">
    <location>
        <begin position="1"/>
        <end position="76"/>
    </location>
</feature>
<protein>
    <submittedName>
        <fullName evidence="2">Uncharacterized protein</fullName>
    </submittedName>
</protein>
<evidence type="ECO:0000313" key="2">
    <source>
        <dbReference type="EMBL" id="SFI48048.1"/>
    </source>
</evidence>
<evidence type="ECO:0000313" key="3">
    <source>
        <dbReference type="Proteomes" id="UP000198649"/>
    </source>
</evidence>
<accession>A0A1I3IJ90</accession>
<dbReference type="RefSeq" id="WP_091113684.1">
    <property type="nucleotide sequence ID" value="NZ_BKAF01000011.1"/>
</dbReference>
<gene>
    <name evidence="2" type="ORF">SAMN05216561_10943</name>
</gene>
<proteinExistence type="predicted"/>
<feature type="compositionally biased region" description="Polar residues" evidence="1">
    <location>
        <begin position="41"/>
        <end position="52"/>
    </location>
</feature>
<sequence length="76" mass="7702">MTSTEQPQDRNDEQADGAEQGGGQVSEVGAMDPADADTPISDDQSVAGSPSDESGRPDEGPTGPGSAPDHDREPHG</sequence>
<dbReference type="STRING" id="1005945.SAMN05216561_10943"/>
<organism evidence="2 3">
    <name type="scientific">Nocardioides psychrotolerans</name>
    <dbReference type="NCBI Taxonomy" id="1005945"/>
    <lineage>
        <taxon>Bacteria</taxon>
        <taxon>Bacillati</taxon>
        <taxon>Actinomycetota</taxon>
        <taxon>Actinomycetes</taxon>
        <taxon>Propionibacteriales</taxon>
        <taxon>Nocardioidaceae</taxon>
        <taxon>Nocardioides</taxon>
    </lineage>
</organism>
<keyword evidence="3" id="KW-1185">Reference proteome</keyword>
<dbReference type="OrthoDB" id="3790799at2"/>
<name>A0A1I3IJ90_9ACTN</name>
<evidence type="ECO:0000256" key="1">
    <source>
        <dbReference type="SAM" id="MobiDB-lite"/>
    </source>
</evidence>
<dbReference type="Proteomes" id="UP000198649">
    <property type="component" value="Unassembled WGS sequence"/>
</dbReference>
<dbReference type="EMBL" id="FOQG01000009">
    <property type="protein sequence ID" value="SFI48048.1"/>
    <property type="molecule type" value="Genomic_DNA"/>
</dbReference>